<evidence type="ECO:0000256" key="2">
    <source>
        <dbReference type="SAM" id="MobiDB-lite"/>
    </source>
</evidence>
<dbReference type="AlphaFoldDB" id="A0AAD8CEL7"/>
<sequence length="109" mass="11737">MVGHLQYIRHTPGGHSVYFISPLVLCVQEMSSPNSNLSRRFPIEAGDSVVPGCVSESQEPPGQTPPAQAPPPHTRQLRRCPGSHCLTIPHVPIDVYIGMSSEASPSRAT</sequence>
<dbReference type="EMBL" id="JAGXEW010000146">
    <property type="protein sequence ID" value="KAK1145650.1"/>
    <property type="molecule type" value="Genomic_DNA"/>
</dbReference>
<name>A0AAD8CEL7_ACIOX</name>
<dbReference type="Proteomes" id="UP001230051">
    <property type="component" value="Unassembled WGS sequence"/>
</dbReference>
<dbReference type="PANTHER" id="PTHR35355:SF1">
    <property type="entry name" value="PROTEIN FAM229A"/>
    <property type="match status" value="1"/>
</dbReference>
<comment type="caution">
    <text evidence="3">The sequence shown here is derived from an EMBL/GenBank/DDBJ whole genome shotgun (WGS) entry which is preliminary data.</text>
</comment>
<gene>
    <name evidence="3" type="primary">Fam229a</name>
    <name evidence="3" type="ORF">AOXY_G36101</name>
</gene>
<keyword evidence="4" id="KW-1185">Reference proteome</keyword>
<feature type="region of interest" description="Disordered" evidence="2">
    <location>
        <begin position="48"/>
        <end position="77"/>
    </location>
</feature>
<proteinExistence type="inferred from homology"/>
<protein>
    <submittedName>
        <fullName evidence="3">Protein FAM229B-like</fullName>
    </submittedName>
</protein>
<feature type="compositionally biased region" description="Pro residues" evidence="2">
    <location>
        <begin position="62"/>
        <end position="73"/>
    </location>
</feature>
<dbReference type="PANTHER" id="PTHR35355">
    <property type="entry name" value="PROTEIN FAM229A"/>
    <property type="match status" value="1"/>
</dbReference>
<dbReference type="Pfam" id="PF14982">
    <property type="entry name" value="UPF0731"/>
    <property type="match status" value="1"/>
</dbReference>
<comment type="similarity">
    <text evidence="1">Belongs to the FAM229 family.</text>
</comment>
<evidence type="ECO:0000313" key="3">
    <source>
        <dbReference type="EMBL" id="KAK1145650.1"/>
    </source>
</evidence>
<reference evidence="3" key="1">
    <citation type="submission" date="2022-02" db="EMBL/GenBank/DDBJ databases">
        <title>Atlantic sturgeon de novo genome assembly.</title>
        <authorList>
            <person name="Stock M."/>
            <person name="Klopp C."/>
            <person name="Guiguen Y."/>
            <person name="Cabau C."/>
            <person name="Parinello H."/>
            <person name="Santidrian Yebra-Pimentel E."/>
            <person name="Kuhl H."/>
            <person name="Dirks R.P."/>
            <person name="Guessner J."/>
            <person name="Wuertz S."/>
            <person name="Du K."/>
            <person name="Schartl M."/>
        </authorList>
    </citation>
    <scope>NUCLEOTIDE SEQUENCE</scope>
    <source>
        <strain evidence="3">STURGEONOMICS-FGT-2020</strain>
        <tissue evidence="3">Whole blood</tissue>
    </source>
</reference>
<evidence type="ECO:0000313" key="4">
    <source>
        <dbReference type="Proteomes" id="UP001230051"/>
    </source>
</evidence>
<organism evidence="3 4">
    <name type="scientific">Acipenser oxyrinchus oxyrinchus</name>
    <dbReference type="NCBI Taxonomy" id="40147"/>
    <lineage>
        <taxon>Eukaryota</taxon>
        <taxon>Metazoa</taxon>
        <taxon>Chordata</taxon>
        <taxon>Craniata</taxon>
        <taxon>Vertebrata</taxon>
        <taxon>Euteleostomi</taxon>
        <taxon>Actinopterygii</taxon>
        <taxon>Chondrostei</taxon>
        <taxon>Acipenseriformes</taxon>
        <taxon>Acipenseridae</taxon>
        <taxon>Acipenser</taxon>
    </lineage>
</organism>
<dbReference type="InterPro" id="IPR028025">
    <property type="entry name" value="FAM229"/>
</dbReference>
<accession>A0AAD8CEL7</accession>
<evidence type="ECO:0000256" key="1">
    <source>
        <dbReference type="ARBA" id="ARBA00009958"/>
    </source>
</evidence>